<protein>
    <submittedName>
        <fullName evidence="1">Uncharacterized protein</fullName>
    </submittedName>
</protein>
<dbReference type="OrthoDB" id="5989194at2759"/>
<dbReference type="Proteomes" id="UP000502823">
    <property type="component" value="Unassembled WGS sequence"/>
</dbReference>
<name>A0A6L2PPN4_COPFO</name>
<proteinExistence type="predicted"/>
<comment type="caution">
    <text evidence="1">The sequence shown here is derived from an EMBL/GenBank/DDBJ whole genome shotgun (WGS) entry which is preliminary data.</text>
</comment>
<sequence length="254" mass="29230">MEYLWRSEGDCMLMGMQGGFMKFCCFLCLWDSRSTAKHYIKRDWERKKTYEPVKYCAQHIPLVNSMKVFLPPLHMKLGLIKCIVKAMAETNSKGFQYLSNFVGPQTREILEDEVYVEILADTERALWENFKWVCAIFLRKKKSPDFSDVLLSEPARSPSHVSGESGGPSSSELKLPTIIQDYFELLTFKNTFAILIINNTDIQRLCYLIASLVGEAKGLIETIAITPDNFHMAWKLLVDRYNNPKIIAAWHVKA</sequence>
<evidence type="ECO:0000313" key="1">
    <source>
        <dbReference type="EMBL" id="GFG34553.1"/>
    </source>
</evidence>
<dbReference type="Pfam" id="PF03564">
    <property type="entry name" value="DUF1759"/>
    <property type="match status" value="1"/>
</dbReference>
<organism evidence="1 2">
    <name type="scientific">Coptotermes formosanus</name>
    <name type="common">Formosan subterranean termite</name>
    <dbReference type="NCBI Taxonomy" id="36987"/>
    <lineage>
        <taxon>Eukaryota</taxon>
        <taxon>Metazoa</taxon>
        <taxon>Ecdysozoa</taxon>
        <taxon>Arthropoda</taxon>
        <taxon>Hexapoda</taxon>
        <taxon>Insecta</taxon>
        <taxon>Pterygota</taxon>
        <taxon>Neoptera</taxon>
        <taxon>Polyneoptera</taxon>
        <taxon>Dictyoptera</taxon>
        <taxon>Blattodea</taxon>
        <taxon>Blattoidea</taxon>
        <taxon>Termitoidae</taxon>
        <taxon>Rhinotermitidae</taxon>
        <taxon>Coptotermes</taxon>
    </lineage>
</organism>
<dbReference type="InParanoid" id="A0A6L2PPN4"/>
<dbReference type="PANTHER" id="PTHR46114">
    <property type="entry name" value="APPLE DOMAIN-CONTAINING PROTEIN"/>
    <property type="match status" value="1"/>
</dbReference>
<accession>A0A6L2PPN4</accession>
<dbReference type="InterPro" id="IPR005312">
    <property type="entry name" value="DUF1759"/>
</dbReference>
<dbReference type="AlphaFoldDB" id="A0A6L2PPN4"/>
<gene>
    <name evidence="1" type="ORF">Cfor_11546</name>
</gene>
<evidence type="ECO:0000313" key="2">
    <source>
        <dbReference type="Proteomes" id="UP000502823"/>
    </source>
</evidence>
<dbReference type="EMBL" id="BLKM01005504">
    <property type="protein sequence ID" value="GFG34553.1"/>
    <property type="molecule type" value="Genomic_DNA"/>
</dbReference>
<reference evidence="2" key="1">
    <citation type="submission" date="2020-01" db="EMBL/GenBank/DDBJ databases">
        <title>Draft genome sequence of the Termite Coptotermes fromosanus.</title>
        <authorList>
            <person name="Itakura S."/>
            <person name="Yosikawa Y."/>
            <person name="Umezawa K."/>
        </authorList>
    </citation>
    <scope>NUCLEOTIDE SEQUENCE [LARGE SCALE GENOMIC DNA]</scope>
</reference>
<dbReference type="PANTHER" id="PTHR46114:SF2">
    <property type="entry name" value="CULLIN N-TERMINAL DOMAIN-CONTAINING PROTEIN"/>
    <property type="match status" value="1"/>
</dbReference>
<keyword evidence="2" id="KW-1185">Reference proteome</keyword>